<feature type="domain" description="MHYT" evidence="3">
    <location>
        <begin position="9"/>
        <end position="197"/>
    </location>
</feature>
<dbReference type="EMBL" id="JACHIT010000001">
    <property type="protein sequence ID" value="MBB5913016.1"/>
    <property type="molecule type" value="Genomic_DNA"/>
</dbReference>
<dbReference type="Proteomes" id="UP000540412">
    <property type="component" value="Unassembled WGS sequence"/>
</dbReference>
<keyword evidence="1" id="KW-0812">Transmembrane</keyword>
<dbReference type="InterPro" id="IPR005330">
    <property type="entry name" value="MHYT_dom"/>
</dbReference>
<feature type="transmembrane region" description="Helical" evidence="1">
    <location>
        <begin position="108"/>
        <end position="128"/>
    </location>
</feature>
<feature type="transmembrane region" description="Helical" evidence="1">
    <location>
        <begin position="82"/>
        <end position="101"/>
    </location>
</feature>
<feature type="transmembrane region" description="Helical" evidence="1">
    <location>
        <begin position="171"/>
        <end position="193"/>
    </location>
</feature>
<evidence type="ECO:0000313" key="4">
    <source>
        <dbReference type="EMBL" id="MBB5913016.1"/>
    </source>
</evidence>
<sequence length="306" mass="32145">MLELDHFNHGLLTPILAYLMSFIGSVLGLRCAVHARSSRWPGGWLIAAAVALGGCGIWVMHFTAMLGFSIQGTTIRYDVPMTLLSAAIAIVVVWAGLSIVVRVRREILALPLGGAVTGIGVAAMHYLGMSAMHAGAHVEYGVGLVALSLVIAVVAATAALWFMLHVHGFGATLGAAVIMGLAVCGMHYTGMAAMSAHHGDHSVVTQGVEPVELLTPLIMTVTLVTMMLIVLVGLAEVDTPSRSEAAELEEHAKDSGHSWPRMDPFADAPAPTQSARAPMQAPQQPVPTSVSLRASSSRAADHRPHH</sequence>
<protein>
    <submittedName>
        <fullName evidence="4">NO-binding membrane sensor protein with MHYT domain</fullName>
    </submittedName>
</protein>
<feature type="transmembrane region" description="Helical" evidence="1">
    <location>
        <begin position="15"/>
        <end position="33"/>
    </location>
</feature>
<evidence type="ECO:0000256" key="2">
    <source>
        <dbReference type="SAM" id="MobiDB-lite"/>
    </source>
</evidence>
<feature type="region of interest" description="Disordered" evidence="2">
    <location>
        <begin position="243"/>
        <end position="306"/>
    </location>
</feature>
<feature type="compositionally biased region" description="Polar residues" evidence="2">
    <location>
        <begin position="271"/>
        <end position="292"/>
    </location>
</feature>
<feature type="transmembrane region" description="Helical" evidence="1">
    <location>
        <begin position="213"/>
        <end position="234"/>
    </location>
</feature>
<dbReference type="PANTHER" id="PTHR35152">
    <property type="entry name" value="DOMAIN SIGNALLING PROTEIN, PUTATIVE (AFU_ORTHOLOGUE AFUA_5G11310)-RELATED"/>
    <property type="match status" value="1"/>
</dbReference>
<feature type="transmembrane region" description="Helical" evidence="1">
    <location>
        <begin position="140"/>
        <end position="164"/>
    </location>
</feature>
<dbReference type="PROSITE" id="PS50924">
    <property type="entry name" value="MHYT"/>
    <property type="match status" value="1"/>
</dbReference>
<evidence type="ECO:0000313" key="5">
    <source>
        <dbReference type="Proteomes" id="UP000540412"/>
    </source>
</evidence>
<keyword evidence="5" id="KW-1185">Reference proteome</keyword>
<dbReference type="Pfam" id="PF03707">
    <property type="entry name" value="MHYT"/>
    <property type="match status" value="3"/>
</dbReference>
<comment type="caution">
    <text evidence="4">The sequence shown here is derived from an EMBL/GenBank/DDBJ whole genome shotgun (WGS) entry which is preliminary data.</text>
</comment>
<reference evidence="4 5" key="1">
    <citation type="submission" date="2020-08" db="EMBL/GenBank/DDBJ databases">
        <title>Sequencing the genomes of 1000 actinobacteria strains.</title>
        <authorList>
            <person name="Klenk H.-P."/>
        </authorList>
    </citation>
    <scope>NUCLEOTIDE SEQUENCE [LARGE SCALE GENOMIC DNA]</scope>
    <source>
        <strain evidence="4 5">DSM 43582</strain>
    </source>
</reference>
<gene>
    <name evidence="4" type="ORF">BJY24_001883</name>
</gene>
<dbReference type="PANTHER" id="PTHR35152:SF1">
    <property type="entry name" value="DOMAIN SIGNALLING PROTEIN, PUTATIVE (AFU_ORTHOLOGUE AFUA_5G11310)-RELATED"/>
    <property type="match status" value="1"/>
</dbReference>
<organism evidence="4 5">
    <name type="scientific">Nocardia transvalensis</name>
    <dbReference type="NCBI Taxonomy" id="37333"/>
    <lineage>
        <taxon>Bacteria</taxon>
        <taxon>Bacillati</taxon>
        <taxon>Actinomycetota</taxon>
        <taxon>Actinomycetes</taxon>
        <taxon>Mycobacteriales</taxon>
        <taxon>Nocardiaceae</taxon>
        <taxon>Nocardia</taxon>
    </lineage>
</organism>
<evidence type="ECO:0000259" key="3">
    <source>
        <dbReference type="PROSITE" id="PS50924"/>
    </source>
</evidence>
<keyword evidence="1" id="KW-0472">Membrane</keyword>
<accession>A0A7W9PBE9</accession>
<dbReference type="AlphaFoldDB" id="A0A7W9PBE9"/>
<keyword evidence="1" id="KW-1133">Transmembrane helix</keyword>
<name>A0A7W9PBE9_9NOCA</name>
<dbReference type="RefSeq" id="WP_306307772.1">
    <property type="nucleotide sequence ID" value="NZ_JACHIT010000001.1"/>
</dbReference>
<evidence type="ECO:0000256" key="1">
    <source>
        <dbReference type="PROSITE-ProRule" id="PRU00244"/>
    </source>
</evidence>
<feature type="transmembrane region" description="Helical" evidence="1">
    <location>
        <begin position="45"/>
        <end position="70"/>
    </location>
</feature>
<feature type="compositionally biased region" description="Basic and acidic residues" evidence="2">
    <location>
        <begin position="243"/>
        <end position="256"/>
    </location>
</feature>
<proteinExistence type="predicted"/>
<dbReference type="GO" id="GO:0016020">
    <property type="term" value="C:membrane"/>
    <property type="evidence" value="ECO:0007669"/>
    <property type="project" value="UniProtKB-UniRule"/>
</dbReference>